<dbReference type="HOGENOM" id="CLU_045686_1_1_7"/>
<reference evidence="8 9" key="2">
    <citation type="journal article" date="2012" name="BMC Genomics">
        <title>The genome of Pelobacter carbinolicus reveals surprising metabolic capabilities and physiological features.</title>
        <authorList>
            <person name="Aklujkar M."/>
            <person name="Haveman S.A."/>
            <person name="Didonato R.Jr."/>
            <person name="Chertkov O."/>
            <person name="Han C.S."/>
            <person name="Land M.L."/>
            <person name="Brown P."/>
            <person name="Lovley D.R."/>
        </authorList>
    </citation>
    <scope>NUCLEOTIDE SEQUENCE [LARGE SCALE GENOMIC DNA]</scope>
    <source>
        <strain evidence="9">DSM 2380 / NBRC 103641 / GraBd1</strain>
    </source>
</reference>
<keyword evidence="4 7" id="KW-0812">Transmembrane</keyword>
<dbReference type="AlphaFoldDB" id="Q3A7D7"/>
<name>Q3A7D7_SYNC1</name>
<evidence type="ECO:0000313" key="9">
    <source>
        <dbReference type="Proteomes" id="UP000002534"/>
    </source>
</evidence>
<keyword evidence="9" id="KW-1185">Reference proteome</keyword>
<feature type="transmembrane region" description="Helical" evidence="7">
    <location>
        <begin position="249"/>
        <end position="268"/>
    </location>
</feature>
<dbReference type="InterPro" id="IPR003453">
    <property type="entry name" value="ABC_MlaE_roteobac"/>
</dbReference>
<dbReference type="NCBIfam" id="TIGR00056">
    <property type="entry name" value="MlaE family lipid ABC transporter permease subunit"/>
    <property type="match status" value="1"/>
</dbReference>
<dbReference type="PANTHER" id="PTHR30188:SF4">
    <property type="entry name" value="PROTEIN TRIGALACTOSYLDIACYLGLYCEROL 1, CHLOROPLASTIC"/>
    <property type="match status" value="1"/>
</dbReference>
<dbReference type="KEGG" id="pca:Pcar_0447"/>
<evidence type="ECO:0000256" key="6">
    <source>
        <dbReference type="ARBA" id="ARBA00023136"/>
    </source>
</evidence>
<reference evidence="9" key="1">
    <citation type="submission" date="2005-10" db="EMBL/GenBank/DDBJ databases">
        <title>Complete sequence of Pelobacter carbinolicus DSM 2380.</title>
        <authorList>
            <person name="Copeland A."/>
            <person name="Lucas S."/>
            <person name="Lapidus A."/>
            <person name="Barry K."/>
            <person name="Detter J.C."/>
            <person name="Glavina T."/>
            <person name="Hammon N."/>
            <person name="Israni S."/>
            <person name="Pitluck S."/>
            <person name="Chertkov O."/>
            <person name="Schmutz J."/>
            <person name="Larimer F."/>
            <person name="Land M."/>
            <person name="Kyrpides N."/>
            <person name="Ivanova N."/>
            <person name="Richardson P."/>
        </authorList>
    </citation>
    <scope>NUCLEOTIDE SEQUENCE [LARGE SCALE GENOMIC DNA]</scope>
    <source>
        <strain evidence="9">DSM 2380 / NBRC 103641 / GraBd1</strain>
    </source>
</reference>
<evidence type="ECO:0000256" key="4">
    <source>
        <dbReference type="ARBA" id="ARBA00022692"/>
    </source>
</evidence>
<keyword evidence="3" id="KW-0813">Transport</keyword>
<evidence type="ECO:0000256" key="2">
    <source>
        <dbReference type="ARBA" id="ARBA00007556"/>
    </source>
</evidence>
<dbReference type="EMBL" id="CP000142">
    <property type="protein sequence ID" value="ABA87707.1"/>
    <property type="molecule type" value="Genomic_DNA"/>
</dbReference>
<dbReference type="InterPro" id="IPR030802">
    <property type="entry name" value="Permease_MalE"/>
</dbReference>
<dbReference type="Proteomes" id="UP000002534">
    <property type="component" value="Chromosome"/>
</dbReference>
<dbReference type="STRING" id="338963.Pcar_0447"/>
<evidence type="ECO:0000256" key="7">
    <source>
        <dbReference type="RuleBase" id="RU362044"/>
    </source>
</evidence>
<evidence type="ECO:0000313" key="8">
    <source>
        <dbReference type="EMBL" id="ABA87707.1"/>
    </source>
</evidence>
<accession>Q3A7D7</accession>
<feature type="transmembrane region" description="Helical" evidence="7">
    <location>
        <begin position="62"/>
        <end position="82"/>
    </location>
</feature>
<evidence type="ECO:0000256" key="3">
    <source>
        <dbReference type="ARBA" id="ARBA00022448"/>
    </source>
</evidence>
<dbReference type="PANTHER" id="PTHR30188">
    <property type="entry name" value="ABC TRANSPORTER PERMEASE PROTEIN-RELATED"/>
    <property type="match status" value="1"/>
</dbReference>
<dbReference type="RefSeq" id="WP_011340130.1">
    <property type="nucleotide sequence ID" value="NC_007498.2"/>
</dbReference>
<evidence type="ECO:0000256" key="1">
    <source>
        <dbReference type="ARBA" id="ARBA00004141"/>
    </source>
</evidence>
<keyword evidence="6 7" id="KW-0472">Membrane</keyword>
<organism evidence="8 9">
    <name type="scientific">Syntrophotalea carbinolica (strain DSM 2380 / NBRC 103641 / GraBd1)</name>
    <name type="common">Pelobacter carbinolicus</name>
    <dbReference type="NCBI Taxonomy" id="338963"/>
    <lineage>
        <taxon>Bacteria</taxon>
        <taxon>Pseudomonadati</taxon>
        <taxon>Thermodesulfobacteriota</taxon>
        <taxon>Desulfuromonadia</taxon>
        <taxon>Desulfuromonadales</taxon>
        <taxon>Syntrophotaleaceae</taxon>
        <taxon>Syntrophotalea</taxon>
    </lineage>
</organism>
<protein>
    <recommendedName>
        <fullName evidence="10">ABC transporter permease</fullName>
    </recommendedName>
</protein>
<proteinExistence type="inferred from homology"/>
<gene>
    <name evidence="8" type="ordered locus">Pcar_0447</name>
</gene>
<sequence>MMWLVQAVGRFFQKLGAEFIFYLEQAGRMGIFLAACLFSVVRPPYKFGPILRQIHFIGSRSSFVILFTGSFTGMVLALQGYYTLRKFGSEGLLGAAVALSLIRELGPVIAALMVVGRAGSAICAEVGIMRNSEQIDALECMAIDPYKYLMAPKFVAGILSMPLLTAIFDMAGIVGGYLVGVAMLGVNKGAYFQQMYSSVVWNDVEMGLVKSLIFGLLIIWIGAAKGYYLHLERSGGFGAEGVSRVTTDAVVLSSVAILVWDYLLSAIML</sequence>
<evidence type="ECO:0008006" key="10">
    <source>
        <dbReference type="Google" id="ProtNLM"/>
    </source>
</evidence>
<feature type="transmembrane region" description="Helical" evidence="7">
    <location>
        <begin position="207"/>
        <end position="229"/>
    </location>
</feature>
<dbReference type="Pfam" id="PF02405">
    <property type="entry name" value="MlaE"/>
    <property type="match status" value="1"/>
</dbReference>
<comment type="subcellular location">
    <subcellularLocation>
        <location evidence="1">Membrane</location>
        <topology evidence="1">Multi-pass membrane protein</topology>
    </subcellularLocation>
</comment>
<feature type="transmembrane region" description="Helical" evidence="7">
    <location>
        <begin position="20"/>
        <end position="41"/>
    </location>
</feature>
<feature type="transmembrane region" description="Helical" evidence="7">
    <location>
        <begin position="154"/>
        <end position="186"/>
    </location>
</feature>
<dbReference type="GO" id="GO:0005548">
    <property type="term" value="F:phospholipid transporter activity"/>
    <property type="evidence" value="ECO:0007669"/>
    <property type="project" value="TreeGrafter"/>
</dbReference>
<keyword evidence="5 7" id="KW-1133">Transmembrane helix</keyword>
<dbReference type="eggNOG" id="COG0767">
    <property type="taxonomic scope" value="Bacteria"/>
</dbReference>
<evidence type="ECO:0000256" key="5">
    <source>
        <dbReference type="ARBA" id="ARBA00022989"/>
    </source>
</evidence>
<dbReference type="GO" id="GO:0043190">
    <property type="term" value="C:ATP-binding cassette (ABC) transporter complex"/>
    <property type="evidence" value="ECO:0007669"/>
    <property type="project" value="InterPro"/>
</dbReference>
<comment type="similarity">
    <text evidence="2 7">Belongs to the MlaE permease family.</text>
</comment>